<proteinExistence type="predicted"/>
<dbReference type="VEuPathDB" id="FungiDB:BO80DRAFT_470445"/>
<dbReference type="RefSeq" id="XP_025580670.1">
    <property type="nucleotide sequence ID" value="XM_025723069.1"/>
</dbReference>
<organism evidence="2 3">
    <name type="scientific">Aspergillus ibericus CBS 121593</name>
    <dbReference type="NCBI Taxonomy" id="1448316"/>
    <lineage>
        <taxon>Eukaryota</taxon>
        <taxon>Fungi</taxon>
        <taxon>Dikarya</taxon>
        <taxon>Ascomycota</taxon>
        <taxon>Pezizomycotina</taxon>
        <taxon>Eurotiomycetes</taxon>
        <taxon>Eurotiomycetidae</taxon>
        <taxon>Eurotiales</taxon>
        <taxon>Aspergillaceae</taxon>
        <taxon>Aspergillus</taxon>
        <taxon>Aspergillus subgen. Circumdati</taxon>
    </lineage>
</organism>
<sequence>MAFCVVLLIFVTILDRFSEWPMLLGSRTYQVDADVRRDNNLFDPLACLKPPMRLDDFNLHQHKGSILRDKPVNPRVALSPGAIPTGVAASQITARTAWRVRNLIPPTSTSLADPPYSSWTRNSPGPGDLRIAWVK</sequence>
<dbReference type="Proteomes" id="UP000249402">
    <property type="component" value="Unassembled WGS sequence"/>
</dbReference>
<evidence type="ECO:0000313" key="3">
    <source>
        <dbReference type="Proteomes" id="UP000249402"/>
    </source>
</evidence>
<name>A0A395HFU4_9EURO</name>
<keyword evidence="3" id="KW-1185">Reference proteome</keyword>
<evidence type="ECO:0000256" key="1">
    <source>
        <dbReference type="SAM" id="SignalP"/>
    </source>
</evidence>
<evidence type="ECO:0000313" key="2">
    <source>
        <dbReference type="EMBL" id="RAL06343.1"/>
    </source>
</evidence>
<keyword evidence="1" id="KW-0732">Signal</keyword>
<protein>
    <submittedName>
        <fullName evidence="2">Uncharacterized protein</fullName>
    </submittedName>
</protein>
<accession>A0A395HFU4</accession>
<dbReference type="AlphaFoldDB" id="A0A395HFU4"/>
<dbReference type="EMBL" id="KZ824419">
    <property type="protein sequence ID" value="RAL06343.1"/>
    <property type="molecule type" value="Genomic_DNA"/>
</dbReference>
<reference evidence="2 3" key="1">
    <citation type="submission" date="2018-02" db="EMBL/GenBank/DDBJ databases">
        <title>The genomes of Aspergillus section Nigri reveals drivers in fungal speciation.</title>
        <authorList>
            <consortium name="DOE Joint Genome Institute"/>
            <person name="Vesth T.C."/>
            <person name="Nybo J."/>
            <person name="Theobald S."/>
            <person name="Brandl J."/>
            <person name="Frisvad J.C."/>
            <person name="Nielsen K.F."/>
            <person name="Lyhne E.K."/>
            <person name="Kogle M.E."/>
            <person name="Kuo A."/>
            <person name="Riley R."/>
            <person name="Clum A."/>
            <person name="Nolan M."/>
            <person name="Lipzen A."/>
            <person name="Salamov A."/>
            <person name="Henrissat B."/>
            <person name="Wiebenga A."/>
            <person name="De vries R.P."/>
            <person name="Grigoriev I.V."/>
            <person name="Mortensen U.H."/>
            <person name="Andersen M.R."/>
            <person name="Baker S.E."/>
        </authorList>
    </citation>
    <scope>NUCLEOTIDE SEQUENCE [LARGE SCALE GENOMIC DNA]</scope>
    <source>
        <strain evidence="2 3">CBS 121593</strain>
    </source>
</reference>
<gene>
    <name evidence="2" type="ORF">BO80DRAFT_470445</name>
</gene>
<feature type="signal peptide" evidence="1">
    <location>
        <begin position="1"/>
        <end position="18"/>
    </location>
</feature>
<feature type="chain" id="PRO_5017226866" evidence="1">
    <location>
        <begin position="19"/>
        <end position="135"/>
    </location>
</feature>
<dbReference type="GeneID" id="37227934"/>